<evidence type="ECO:0000313" key="3">
    <source>
        <dbReference type="EMBL" id="KAK9014196.1"/>
    </source>
</evidence>
<dbReference type="SMART" id="SM00767">
    <property type="entry name" value="DCD"/>
    <property type="match status" value="1"/>
</dbReference>
<evidence type="ECO:0000256" key="1">
    <source>
        <dbReference type="SAM" id="MobiDB-lite"/>
    </source>
</evidence>
<proteinExistence type="predicted"/>
<dbReference type="EMBL" id="JBBPBN010000021">
    <property type="protein sequence ID" value="KAK9014196.1"/>
    <property type="molecule type" value="Genomic_DNA"/>
</dbReference>
<keyword evidence="4" id="KW-1185">Reference proteome</keyword>
<feature type="region of interest" description="Disordered" evidence="1">
    <location>
        <begin position="782"/>
        <end position="825"/>
    </location>
</feature>
<evidence type="ECO:0000259" key="2">
    <source>
        <dbReference type="PROSITE" id="PS51222"/>
    </source>
</evidence>
<feature type="domain" description="DCD" evidence="2">
    <location>
        <begin position="12"/>
        <end position="142"/>
    </location>
</feature>
<dbReference type="PANTHER" id="PTHR46444">
    <property type="entry name" value="DCD (DEVELOPMENT AND CELL DEATH) DOMAIN PROTEIN-RELATED"/>
    <property type="match status" value="1"/>
</dbReference>
<dbReference type="InterPro" id="IPR013989">
    <property type="entry name" value="Dev_and_cell_death_domain"/>
</dbReference>
<feature type="compositionally biased region" description="Polar residues" evidence="1">
    <location>
        <begin position="782"/>
        <end position="791"/>
    </location>
</feature>
<evidence type="ECO:0000313" key="4">
    <source>
        <dbReference type="Proteomes" id="UP001396334"/>
    </source>
</evidence>
<dbReference type="PROSITE" id="PS51222">
    <property type="entry name" value="DCD"/>
    <property type="match status" value="1"/>
</dbReference>
<sequence>MDDEQSSVPGSRPEFGAIFMSNIATKKECLRRRLLGLPHSQSHFVKQVRSGMILFLFEFERRELHGVFEACSDGAMNIVPHAFSSSGVQFPAQVQRLLSLFSVKRLKDQAPERRLTGSEVTSPGGYITGKKRRLVDKSPISNCVLGECDVNKHHGSAISTMHQGDSFYTDDRATDGSRFGTFKDVRYEASAFLNDCFQDLRAKFGRNLDDGENATNDKVDNEWNTGFKLESAVPIELSSGNFRSSFNDHRFADSDRIERKHYKDDGFPPTVSIANHTSQSEVNRQLYSSKHVLETNQFVDDPARLSSRFLPSTEMQNSNVSHPLTSAVSVVTSTLPYDLGARGSNYPRSLTLGFNHGHPSLQEYPTHDSFAGNVLGSSTNQSFPSLLENRTTSTADVSSDSMDFIPLRYSDPYECSGRTSLSIDDHIDNPVAEHYNKELLGDLSLIKPSLSPVLSSEIINIVRGVNERSSSFGTYLSEVPPVAFSDGYPALLQDKHDYRVAKCESDTEFGDDGFMFKECHHHGDSVYNDNRGTGDGIFATHRNEVTSSSRAEYRNSECSYPDHLKKRSSVFSRLSLPPKASEREDNTSPGIADSNYANTVNDVMDMLQRSHHQWVKTRCKQSVKHGDAAAFVRDRKQDTRKDDSAMISNKINAKPPTSFSNEDSCQKKQETTFVDFKRRSAVRKNLEDGKTRNHCAIANDSASAPQCKRRKLIRPAFGVVKSSDRGMSGDTSENLMAFSTECSVSKKAKSIEVTICHANENDTLQNVELRNVICQTAVESNSIDMGTGSNSDRAESSVALKNADEDGKESSQNNGVSDTTLASNREAHVEIQQVLTSMV</sequence>
<feature type="compositionally biased region" description="Polar residues" evidence="1">
    <location>
        <begin position="810"/>
        <end position="823"/>
    </location>
</feature>
<gene>
    <name evidence="3" type="ORF">V6N11_005363</name>
</gene>
<dbReference type="Pfam" id="PF10539">
    <property type="entry name" value="Dev_Cell_Death"/>
    <property type="match status" value="1"/>
</dbReference>
<feature type="region of interest" description="Disordered" evidence="1">
    <location>
        <begin position="575"/>
        <end position="596"/>
    </location>
</feature>
<dbReference type="PANTHER" id="PTHR46444:SF9">
    <property type="entry name" value="DCD (DEVELOPMENT AND CELL DEATH) DOMAIN PROTEIN"/>
    <property type="match status" value="1"/>
</dbReference>
<reference evidence="3 4" key="1">
    <citation type="journal article" date="2024" name="G3 (Bethesda)">
        <title>Genome assembly of Hibiscus sabdariffa L. provides insights into metabolisms of medicinal natural products.</title>
        <authorList>
            <person name="Kim T."/>
        </authorList>
    </citation>
    <scope>NUCLEOTIDE SEQUENCE [LARGE SCALE GENOMIC DNA]</scope>
    <source>
        <strain evidence="3">TK-2024</strain>
        <tissue evidence="3">Old leaves</tissue>
    </source>
</reference>
<accession>A0ABR2RN07</accession>
<name>A0ABR2RN07_9ROSI</name>
<comment type="caution">
    <text evidence="3">The sequence shown here is derived from an EMBL/GenBank/DDBJ whole genome shotgun (WGS) entry which is preliminary data.</text>
</comment>
<dbReference type="Proteomes" id="UP001396334">
    <property type="component" value="Unassembled WGS sequence"/>
</dbReference>
<organism evidence="3 4">
    <name type="scientific">Hibiscus sabdariffa</name>
    <name type="common">roselle</name>
    <dbReference type="NCBI Taxonomy" id="183260"/>
    <lineage>
        <taxon>Eukaryota</taxon>
        <taxon>Viridiplantae</taxon>
        <taxon>Streptophyta</taxon>
        <taxon>Embryophyta</taxon>
        <taxon>Tracheophyta</taxon>
        <taxon>Spermatophyta</taxon>
        <taxon>Magnoliopsida</taxon>
        <taxon>eudicotyledons</taxon>
        <taxon>Gunneridae</taxon>
        <taxon>Pentapetalae</taxon>
        <taxon>rosids</taxon>
        <taxon>malvids</taxon>
        <taxon>Malvales</taxon>
        <taxon>Malvaceae</taxon>
        <taxon>Malvoideae</taxon>
        <taxon>Hibiscus</taxon>
    </lineage>
</organism>
<protein>
    <recommendedName>
        <fullName evidence="2">DCD domain-containing protein</fullName>
    </recommendedName>
</protein>